<dbReference type="EMBL" id="SMLG01000003">
    <property type="protein sequence ID" value="TDE45604.1"/>
    <property type="molecule type" value="Genomic_DNA"/>
</dbReference>
<protein>
    <submittedName>
        <fullName evidence="2">Uncharacterized protein</fullName>
    </submittedName>
</protein>
<evidence type="ECO:0000313" key="2">
    <source>
        <dbReference type="EMBL" id="TDE45604.1"/>
    </source>
</evidence>
<dbReference type="Proteomes" id="UP000294814">
    <property type="component" value="Unassembled WGS sequence"/>
</dbReference>
<keyword evidence="1" id="KW-0812">Transmembrane</keyword>
<evidence type="ECO:0000313" key="3">
    <source>
        <dbReference type="Proteomes" id="UP000294814"/>
    </source>
</evidence>
<reference evidence="2 3" key="1">
    <citation type="submission" date="2019-03" db="EMBL/GenBank/DDBJ databases">
        <title>Novel species of Flavobacterium.</title>
        <authorList>
            <person name="Liu Q."/>
            <person name="Xin Y.-H."/>
        </authorList>
    </citation>
    <scope>NUCLEOTIDE SEQUENCE [LARGE SCALE GENOMIC DNA]</scope>
    <source>
        <strain evidence="2 3">LB3P52</strain>
    </source>
</reference>
<feature type="transmembrane region" description="Helical" evidence="1">
    <location>
        <begin position="76"/>
        <end position="96"/>
    </location>
</feature>
<dbReference type="OrthoDB" id="1362864at2"/>
<feature type="transmembrane region" description="Helical" evidence="1">
    <location>
        <begin position="43"/>
        <end position="64"/>
    </location>
</feature>
<gene>
    <name evidence="2" type="ORF">E0I26_05435</name>
</gene>
<evidence type="ECO:0000256" key="1">
    <source>
        <dbReference type="SAM" id="Phobius"/>
    </source>
</evidence>
<organism evidence="2 3">
    <name type="scientific">Flavobacterium rhamnosiphilum</name>
    <dbReference type="NCBI Taxonomy" id="2541724"/>
    <lineage>
        <taxon>Bacteria</taxon>
        <taxon>Pseudomonadati</taxon>
        <taxon>Bacteroidota</taxon>
        <taxon>Flavobacteriia</taxon>
        <taxon>Flavobacteriales</taxon>
        <taxon>Flavobacteriaceae</taxon>
        <taxon>Flavobacterium</taxon>
    </lineage>
</organism>
<keyword evidence="1" id="KW-1133">Transmembrane helix</keyword>
<comment type="caution">
    <text evidence="2">The sequence shown here is derived from an EMBL/GenBank/DDBJ whole genome shotgun (WGS) entry which is preliminary data.</text>
</comment>
<name>A0A4R5FAY3_9FLAO</name>
<proteinExistence type="predicted"/>
<accession>A0A4R5FAY3</accession>
<sequence>MNQIKWIILAFFISFVLVSCFENTVLQNCIVVKTQHTFLGLNLFLEILIFFVFSTFVVFGIKGFFEMYSQKTSNVIIFISGVLLLFVIFILCYQILFQE</sequence>
<keyword evidence="1" id="KW-0472">Membrane</keyword>
<dbReference type="AlphaFoldDB" id="A0A4R5FAY3"/>
<keyword evidence="3" id="KW-1185">Reference proteome</keyword>
<dbReference type="PROSITE" id="PS51257">
    <property type="entry name" value="PROKAR_LIPOPROTEIN"/>
    <property type="match status" value="1"/>
</dbReference>